<evidence type="ECO:0000256" key="2">
    <source>
        <dbReference type="ARBA" id="ARBA00022458"/>
    </source>
</evidence>
<dbReference type="GO" id="GO:0005829">
    <property type="term" value="C:cytosol"/>
    <property type="evidence" value="ECO:0007669"/>
    <property type="project" value="TreeGrafter"/>
</dbReference>
<keyword evidence="4" id="KW-0677">Repeat</keyword>
<accession>A0A8G1M0S4</accession>
<evidence type="ECO:0000256" key="3">
    <source>
        <dbReference type="ARBA" id="ARBA00022679"/>
    </source>
</evidence>
<dbReference type="InterPro" id="IPR001451">
    <property type="entry name" value="Hexapep"/>
</dbReference>
<dbReference type="AlphaFoldDB" id="A0A6M8SM51"/>
<dbReference type="InterPro" id="IPR011004">
    <property type="entry name" value="Trimer_LpxA-like_sf"/>
</dbReference>
<accession>A0A6M8SM51</accession>
<evidence type="ECO:0000256" key="7">
    <source>
        <dbReference type="ARBA" id="ARBA00067695"/>
    </source>
</evidence>
<evidence type="ECO:0000256" key="4">
    <source>
        <dbReference type="ARBA" id="ARBA00022737"/>
    </source>
</evidence>
<evidence type="ECO:0000256" key="1">
    <source>
        <dbReference type="ARBA" id="ARBA00007274"/>
    </source>
</evidence>
<evidence type="ECO:0000256" key="6">
    <source>
        <dbReference type="ARBA" id="ARBA00055587"/>
    </source>
</evidence>
<keyword evidence="5" id="KW-0012">Acyltransferase</keyword>
<evidence type="ECO:0000256" key="5">
    <source>
        <dbReference type="ARBA" id="ARBA00023315"/>
    </source>
</evidence>
<dbReference type="EMBL" id="CP054143">
    <property type="protein sequence ID" value="QKJ66173.1"/>
    <property type="molecule type" value="Genomic_DNA"/>
</dbReference>
<dbReference type="PROSITE" id="PS00101">
    <property type="entry name" value="HEXAPEP_TRANSFERASES"/>
    <property type="match status" value="1"/>
</dbReference>
<dbReference type="InterPro" id="IPR051159">
    <property type="entry name" value="Hexapeptide_acetyltransf"/>
</dbReference>
<dbReference type="Gene3D" id="2.160.10.10">
    <property type="entry name" value="Hexapeptide repeat proteins"/>
    <property type="match status" value="1"/>
</dbReference>
<keyword evidence="3 8" id="KW-0808">Transferase</keyword>
<proteinExistence type="inferred from homology"/>
<dbReference type="PANTHER" id="PTHR23416">
    <property type="entry name" value="SIALIC ACID SYNTHASE-RELATED"/>
    <property type="match status" value="1"/>
</dbReference>
<dbReference type="Pfam" id="PF00132">
    <property type="entry name" value="Hexapep"/>
    <property type="match status" value="1"/>
</dbReference>
<dbReference type="Proteomes" id="UP000504844">
    <property type="component" value="Chromosome"/>
</dbReference>
<keyword evidence="2" id="KW-0536">Nodulation</keyword>
<evidence type="ECO:0000313" key="9">
    <source>
        <dbReference type="Proteomes" id="UP000504844"/>
    </source>
</evidence>
<dbReference type="RefSeq" id="WP_173532677.1">
    <property type="nucleotide sequence ID" value="NZ_CP054143.1"/>
</dbReference>
<name>A0A6M8SM51_9NEIS</name>
<dbReference type="CDD" id="cd03357">
    <property type="entry name" value="LbH_MAT_GAT"/>
    <property type="match status" value="1"/>
</dbReference>
<dbReference type="InterPro" id="IPR018357">
    <property type="entry name" value="Hexapep_transf_CS"/>
</dbReference>
<comment type="similarity">
    <text evidence="1">Belongs to the transferase hexapeptide repeat family.</text>
</comment>
<dbReference type="PANTHER" id="PTHR23416:SF23">
    <property type="entry name" value="ACETYLTRANSFERASE C18B11.09C-RELATED"/>
    <property type="match status" value="1"/>
</dbReference>
<dbReference type="FunFam" id="2.160.10.10:FF:000025">
    <property type="entry name" value="Hexapeptide-repeat containing-acetyltransferase"/>
    <property type="match status" value="1"/>
</dbReference>
<comment type="function">
    <text evidence="6">Acetyltransferase implicated in the O-acetylation of Nod factors.</text>
</comment>
<protein>
    <recommendedName>
        <fullName evidence="7">Nodulation protein L</fullName>
    </recommendedName>
</protein>
<sequence>MNHDLVCFPFSDLGTETHWQREGELLQRFNHLPPEAQHERPELLKALFAQADEVIISPPLAIARGHLIKLSRKVFINYNAQIAAAPGAPITIGHHTIIAPNVQIQTGTHPVDPTERQKWAYCAKGITIGNNVWIGAGAIICGGVTIGDHSVIGAGSIVTRDVPPCVLVGGNPARVIRELTPPDESTLYALNP</sequence>
<dbReference type="KEGG" id="dee:HQN60_05280"/>
<evidence type="ECO:0000313" key="8">
    <source>
        <dbReference type="EMBL" id="QKJ66173.1"/>
    </source>
</evidence>
<organism evidence="8 9">
    <name type="scientific">Deefgea piscis</name>
    <dbReference type="NCBI Taxonomy" id="2739061"/>
    <lineage>
        <taxon>Bacteria</taxon>
        <taxon>Pseudomonadati</taxon>
        <taxon>Pseudomonadota</taxon>
        <taxon>Betaproteobacteria</taxon>
        <taxon>Neisseriales</taxon>
        <taxon>Chitinibacteraceae</taxon>
        <taxon>Deefgea</taxon>
    </lineage>
</organism>
<gene>
    <name evidence="8" type="ORF">HQN60_05280</name>
</gene>
<reference evidence="8 9" key="1">
    <citation type="submission" date="2020-05" db="EMBL/GenBank/DDBJ databases">
        <title>Complete genome sequence of Deefgea sp. D17.</title>
        <authorList>
            <person name="Bae J.-W."/>
            <person name="Han J.E."/>
        </authorList>
    </citation>
    <scope>NUCLEOTIDE SEQUENCE [LARGE SCALE GENOMIC DNA]</scope>
    <source>
        <strain evidence="8 9">D17</strain>
    </source>
</reference>
<keyword evidence="9" id="KW-1185">Reference proteome</keyword>
<dbReference type="SUPFAM" id="SSF51161">
    <property type="entry name" value="Trimeric LpxA-like enzymes"/>
    <property type="match status" value="1"/>
</dbReference>
<dbReference type="GO" id="GO:0008374">
    <property type="term" value="F:O-acyltransferase activity"/>
    <property type="evidence" value="ECO:0007669"/>
    <property type="project" value="TreeGrafter"/>
</dbReference>